<evidence type="ECO:0000313" key="2">
    <source>
        <dbReference type="EnsemblPlants" id="OMERI07G12900.1"/>
    </source>
</evidence>
<name>A0A0E0EBX8_9ORYZ</name>
<evidence type="ECO:0000313" key="3">
    <source>
        <dbReference type="Proteomes" id="UP000008021"/>
    </source>
</evidence>
<sequence>MAVLRPKPRWLPPRTPLATASPCPVASSSSFPPIPHALRARSLPATMPDGGTGGAEAGAVGLASAKQRGDPNTRTATGARLPRRPPLHR</sequence>
<protein>
    <submittedName>
        <fullName evidence="2">Uncharacterized protein</fullName>
    </submittedName>
</protein>
<reference evidence="2" key="2">
    <citation type="submission" date="2018-05" db="EMBL/GenBank/DDBJ databases">
        <title>OmerRS3 (Oryza meridionalis Reference Sequence Version 3).</title>
        <authorList>
            <person name="Zhang J."/>
            <person name="Kudrna D."/>
            <person name="Lee S."/>
            <person name="Talag J."/>
            <person name="Welchert J."/>
            <person name="Wing R.A."/>
        </authorList>
    </citation>
    <scope>NUCLEOTIDE SEQUENCE [LARGE SCALE GENOMIC DNA]</scope>
    <source>
        <strain evidence="2">cv. OR44</strain>
    </source>
</reference>
<feature type="region of interest" description="Disordered" evidence="1">
    <location>
        <begin position="1"/>
        <end position="89"/>
    </location>
</feature>
<dbReference type="Gramene" id="OMERI07G12900.1">
    <property type="protein sequence ID" value="OMERI07G12900.1"/>
    <property type="gene ID" value="OMERI07G12900"/>
</dbReference>
<reference evidence="2" key="1">
    <citation type="submission" date="2015-04" db="UniProtKB">
        <authorList>
            <consortium name="EnsemblPlants"/>
        </authorList>
    </citation>
    <scope>IDENTIFICATION</scope>
</reference>
<evidence type="ECO:0000256" key="1">
    <source>
        <dbReference type="SAM" id="MobiDB-lite"/>
    </source>
</evidence>
<accession>A0A0E0EBX8</accession>
<dbReference type="AlphaFoldDB" id="A0A0E0EBX8"/>
<keyword evidence="3" id="KW-1185">Reference proteome</keyword>
<dbReference type="Proteomes" id="UP000008021">
    <property type="component" value="Chromosome 7"/>
</dbReference>
<dbReference type="EnsemblPlants" id="OMERI07G12900.1">
    <property type="protein sequence ID" value="OMERI07G12900.1"/>
    <property type="gene ID" value="OMERI07G12900"/>
</dbReference>
<dbReference type="HOGENOM" id="CLU_2458568_0_0_1"/>
<organism evidence="2">
    <name type="scientific">Oryza meridionalis</name>
    <dbReference type="NCBI Taxonomy" id="40149"/>
    <lineage>
        <taxon>Eukaryota</taxon>
        <taxon>Viridiplantae</taxon>
        <taxon>Streptophyta</taxon>
        <taxon>Embryophyta</taxon>
        <taxon>Tracheophyta</taxon>
        <taxon>Spermatophyta</taxon>
        <taxon>Magnoliopsida</taxon>
        <taxon>Liliopsida</taxon>
        <taxon>Poales</taxon>
        <taxon>Poaceae</taxon>
        <taxon>BOP clade</taxon>
        <taxon>Oryzoideae</taxon>
        <taxon>Oryzeae</taxon>
        <taxon>Oryzinae</taxon>
        <taxon>Oryza</taxon>
    </lineage>
</organism>
<proteinExistence type="predicted"/>